<evidence type="ECO:0000313" key="4">
    <source>
        <dbReference type="EMBL" id="MCY1009236.1"/>
    </source>
</evidence>
<keyword evidence="5" id="KW-1185">Reference proteome</keyword>
<evidence type="ECO:0000313" key="5">
    <source>
        <dbReference type="Proteomes" id="UP001150924"/>
    </source>
</evidence>
<sequence length="459" mass="49739">MTQGPRHLSLTFLGATGTVTGSKYLLDTGDCQVLVDCGLFQGYKQLRLRNWAPLPLAPAALDAVVLTHAHLDHSGALPLLVRQGFRARAFCTRETAMLCKILLPDSGRLQELDAEYANREGFSRHHPARPLYTEEDAMYALKRLKSIDFGEEFQIAHGLTGAYTPAGHILGAASLRVSGDGLPSVVFSGDLGRQNDLMMDPPAPRPAAEYVVIESTYGDRTHRTEGPDDVLLEVIRRTARRGGVVVIPAFAVGRAQALLVLLDRMRRRGQIPDLPIYLDSPMASAVTELYGDHLSAQKLSGEELRTALRVAQPVDTSEESRAIDLRGGPAIIVSASGMATGGRVLHHLKRFLPDENSAVVLAGFQAGGTRGAALARGASYIKIHGRHVPVRAEVVQLDSLSAHADREELLAWLASGPPPRQVFITHGEPDAAEGLRMAIQERLGWSCAIPEYRQTCELG</sequence>
<gene>
    <name evidence="4" type="ORF">OV079_27450</name>
</gene>
<dbReference type="SMART" id="SM00849">
    <property type="entry name" value="Lactamase_B"/>
    <property type="match status" value="1"/>
</dbReference>
<dbReference type="InterPro" id="IPR050698">
    <property type="entry name" value="MBL"/>
</dbReference>
<keyword evidence="1" id="KW-0378">Hydrolase</keyword>
<dbReference type="GO" id="GO:0016787">
    <property type="term" value="F:hydrolase activity"/>
    <property type="evidence" value="ECO:0007669"/>
    <property type="project" value="UniProtKB-KW"/>
</dbReference>
<comment type="caution">
    <text evidence="4">The sequence shown here is derived from an EMBL/GenBank/DDBJ whole genome shotgun (WGS) entry which is preliminary data.</text>
</comment>
<dbReference type="InterPro" id="IPR022712">
    <property type="entry name" value="Beta_Casp"/>
</dbReference>
<proteinExistence type="predicted"/>
<dbReference type="Gene3D" id="3.60.15.10">
    <property type="entry name" value="Ribonuclease Z/Hydroxyacylglutathione hydrolase-like"/>
    <property type="match status" value="1"/>
</dbReference>
<protein>
    <submittedName>
        <fullName evidence="4">MBL fold metallo-hydrolase</fullName>
    </submittedName>
</protein>
<evidence type="ECO:0000259" key="2">
    <source>
        <dbReference type="SMART" id="SM00849"/>
    </source>
</evidence>
<dbReference type="SMART" id="SM01027">
    <property type="entry name" value="Beta-Casp"/>
    <property type="match status" value="1"/>
</dbReference>
<feature type="domain" description="Metallo-beta-lactamase" evidence="2">
    <location>
        <begin position="20"/>
        <end position="250"/>
    </location>
</feature>
<dbReference type="Pfam" id="PF10996">
    <property type="entry name" value="Beta-Casp"/>
    <property type="match status" value="1"/>
</dbReference>
<dbReference type="PANTHER" id="PTHR11203:SF37">
    <property type="entry name" value="INTEGRATOR COMPLEX SUBUNIT 11"/>
    <property type="match status" value="1"/>
</dbReference>
<dbReference type="EMBL" id="JAPNKE010000002">
    <property type="protein sequence ID" value="MCY1009236.1"/>
    <property type="molecule type" value="Genomic_DNA"/>
</dbReference>
<dbReference type="CDD" id="cd16295">
    <property type="entry name" value="TTHA0252-CPSF-like_MBL-fold"/>
    <property type="match status" value="1"/>
</dbReference>
<feature type="domain" description="Beta-Casp" evidence="3">
    <location>
        <begin position="255"/>
        <end position="374"/>
    </location>
</feature>
<dbReference type="GO" id="GO:0004521">
    <property type="term" value="F:RNA endonuclease activity"/>
    <property type="evidence" value="ECO:0007669"/>
    <property type="project" value="TreeGrafter"/>
</dbReference>
<reference evidence="4" key="1">
    <citation type="submission" date="2022-11" db="EMBL/GenBank/DDBJ databases">
        <title>Minimal conservation of predation-associated metabolite biosynthetic gene clusters underscores biosynthetic potential of Myxococcota including descriptions for ten novel species: Archangium lansinium sp. nov., Myxococcus landrumus sp. nov., Nannocystis bai.</title>
        <authorList>
            <person name="Ahearne A."/>
            <person name="Stevens C."/>
            <person name="Phillips K."/>
        </authorList>
    </citation>
    <scope>NUCLEOTIDE SEQUENCE</scope>
    <source>
        <strain evidence="4">Na p29</strain>
    </source>
</reference>
<dbReference type="PANTHER" id="PTHR11203">
    <property type="entry name" value="CLEAVAGE AND POLYADENYLATION SPECIFICITY FACTOR FAMILY MEMBER"/>
    <property type="match status" value="1"/>
</dbReference>
<organism evidence="4 5">
    <name type="scientific">Nannocystis pusilla</name>
    <dbReference type="NCBI Taxonomy" id="889268"/>
    <lineage>
        <taxon>Bacteria</taxon>
        <taxon>Pseudomonadati</taxon>
        <taxon>Myxococcota</taxon>
        <taxon>Polyangia</taxon>
        <taxon>Nannocystales</taxon>
        <taxon>Nannocystaceae</taxon>
        <taxon>Nannocystis</taxon>
    </lineage>
</organism>
<evidence type="ECO:0000256" key="1">
    <source>
        <dbReference type="ARBA" id="ARBA00022801"/>
    </source>
</evidence>
<dbReference type="Proteomes" id="UP001150924">
    <property type="component" value="Unassembled WGS sequence"/>
</dbReference>
<dbReference type="InterPro" id="IPR036866">
    <property type="entry name" value="RibonucZ/Hydroxyglut_hydro"/>
</dbReference>
<dbReference type="AlphaFoldDB" id="A0A9X3IZ68"/>
<dbReference type="Pfam" id="PF00753">
    <property type="entry name" value="Lactamase_B"/>
    <property type="match status" value="1"/>
</dbReference>
<dbReference type="Pfam" id="PF07521">
    <property type="entry name" value="RMMBL"/>
    <property type="match status" value="1"/>
</dbReference>
<evidence type="ECO:0000259" key="3">
    <source>
        <dbReference type="SMART" id="SM01027"/>
    </source>
</evidence>
<name>A0A9X3IZ68_9BACT</name>
<dbReference type="SUPFAM" id="SSF56281">
    <property type="entry name" value="Metallo-hydrolase/oxidoreductase"/>
    <property type="match status" value="1"/>
</dbReference>
<dbReference type="InterPro" id="IPR001279">
    <property type="entry name" value="Metallo-B-lactamas"/>
</dbReference>
<dbReference type="InterPro" id="IPR011108">
    <property type="entry name" value="RMMBL"/>
</dbReference>
<dbReference type="Gene3D" id="3.40.50.10890">
    <property type="match status" value="1"/>
</dbReference>
<dbReference type="RefSeq" id="WP_267771896.1">
    <property type="nucleotide sequence ID" value="NZ_JAPNKE010000002.1"/>
</dbReference>
<accession>A0A9X3IZ68</accession>